<sequence length="18" mass="2082">MAWNNGMPFTTKDQDNDP</sequence>
<accession>A0A6F9DDB0</accession>
<proteinExistence type="evidence at transcript level"/>
<dbReference type="EMBL" id="LR785138">
    <property type="protein sequence ID" value="CAB3245511.1"/>
    <property type="molecule type" value="mRNA"/>
</dbReference>
<protein>
    <submittedName>
        <fullName evidence="1">Ficolin-1-like</fullName>
    </submittedName>
</protein>
<organism evidence="1">
    <name type="scientific">Phallusia mammillata</name>
    <dbReference type="NCBI Taxonomy" id="59560"/>
    <lineage>
        <taxon>Eukaryota</taxon>
        <taxon>Metazoa</taxon>
        <taxon>Chordata</taxon>
        <taxon>Tunicata</taxon>
        <taxon>Ascidiacea</taxon>
        <taxon>Phlebobranchia</taxon>
        <taxon>Ascidiidae</taxon>
        <taxon>Phallusia</taxon>
    </lineage>
</organism>
<reference evidence="1" key="1">
    <citation type="submission" date="2020-04" db="EMBL/GenBank/DDBJ databases">
        <authorList>
            <person name="Neveu A P."/>
        </authorList>
    </citation>
    <scope>NUCLEOTIDE SEQUENCE</scope>
    <source>
        <tissue evidence="1">Whole embryo</tissue>
    </source>
</reference>
<gene>
    <name evidence="1" type="primary">Fcn1-005</name>
</gene>
<dbReference type="Gene3D" id="4.10.530.10">
    <property type="entry name" value="Gamma-fibrinogen Carboxyl Terminal Fragment, domain 2"/>
    <property type="match status" value="1"/>
</dbReference>
<dbReference type="AlphaFoldDB" id="A0A6F9DDB0"/>
<name>A0A6F9DDB0_9ASCI</name>
<evidence type="ECO:0000313" key="1">
    <source>
        <dbReference type="EMBL" id="CAB3245511.1"/>
    </source>
</evidence>